<keyword evidence="2" id="KW-1133">Transmembrane helix</keyword>
<accession>A0A8K1FPV4</accession>
<evidence type="ECO:0000313" key="3">
    <source>
        <dbReference type="EMBL" id="TMW67292.1"/>
    </source>
</evidence>
<comment type="caution">
    <text evidence="3">The sequence shown here is derived from an EMBL/GenBank/DDBJ whole genome shotgun (WGS) entry which is preliminary data.</text>
</comment>
<dbReference type="Proteomes" id="UP000794436">
    <property type="component" value="Unassembled WGS sequence"/>
</dbReference>
<evidence type="ECO:0000256" key="1">
    <source>
        <dbReference type="SAM" id="MobiDB-lite"/>
    </source>
</evidence>
<feature type="compositionally biased region" description="Acidic residues" evidence="1">
    <location>
        <begin position="420"/>
        <end position="431"/>
    </location>
</feature>
<feature type="region of interest" description="Disordered" evidence="1">
    <location>
        <begin position="400"/>
        <end position="441"/>
    </location>
</feature>
<dbReference type="EMBL" id="SPLM01000005">
    <property type="protein sequence ID" value="TMW67292.1"/>
    <property type="molecule type" value="Genomic_DNA"/>
</dbReference>
<feature type="region of interest" description="Disordered" evidence="1">
    <location>
        <begin position="1"/>
        <end position="29"/>
    </location>
</feature>
<feature type="transmembrane region" description="Helical" evidence="2">
    <location>
        <begin position="141"/>
        <end position="171"/>
    </location>
</feature>
<dbReference type="OrthoDB" id="166810at2759"/>
<evidence type="ECO:0000256" key="2">
    <source>
        <dbReference type="SAM" id="Phobius"/>
    </source>
</evidence>
<sequence>MASPRSPRGADGRSSLPETELYDMDDIPQSPGMPYPRQSAFFIGLDTPDNVNGQKQLHRQVTVGGQSDHQIDYIQDTPPKLAITLISKYLLMNVFATCLFLIVFTIVAYYGIVIDTFTEEVGSTSTKAADQVELYNTISGFILAFVEVCLGLFMFNFLPAFMVYLHNWLWFLHRNETYMKFSAALRSTMMFIFPVLIMLLIGNSLRSMQAAQSTVGFETIILMDDLRSELPVIQTIKAEIMNNANKTMSAEALKNLTAKSLGMGTLKNAVEGTSIPFAVRKSLCSKSSERPSKDFQLSPHDLDSTNVVFGFKASEWNSEALDESLDADVSLVYKYPRVHALIEKNASVKQPTDFDMHLAFEMFGQAKVLLDKSLADTDDNYVACTTYKSVSGALLKRRLQSDSSDVEGETSSSETRDGSESETDTEVDEGDSGSKLDDEEVSKKCDTVHSTLTQIGDFLKDSKKATVQNLMTVVADGIEQTITGVNKTSTSITLKSYKINSQIKLETMQIDVSVAIPDSEFFTVKEEGHRIYEYENWGAEFCGSSNCLFLDINGTRRVPRQVVLMPYQSNCSFSSEDLSYSSDLRGFFPSKCNAQSNSVMAFSTSTYITADEYGSDITKYDPGMTSGTAYLVNPRRWIRLVVTKLTWQSKNLAHDFDIECRREGAACTGITYRLPRTGRYVFTGEDALPTHRLIEDKVSLVAPLRLLQVNEATMFIDEFQKQVIPERLEWRNMPSTVFKKTRWTKNALKGGQCSMLIDSYINYVTDNQYYLDRPYSTVYRAAFAYVFSNGSVTELNDTSIFVNNTNQALTNLTSFLSKDSLGNLKLKGDVIQRDIRVLVPSSSFKATMIGCGLLVLFALIVVAIPMRRVEFFTHGVSKAEEFIVMSKNEKYPDLVHQKTFFFPESGQSLPMSDFYVEEMTLRHRVFPEQELRF</sequence>
<feature type="transmembrane region" description="Helical" evidence="2">
    <location>
        <begin position="846"/>
        <end position="864"/>
    </location>
</feature>
<feature type="transmembrane region" description="Helical" evidence="2">
    <location>
        <begin position="90"/>
        <end position="112"/>
    </location>
</feature>
<feature type="transmembrane region" description="Helical" evidence="2">
    <location>
        <begin position="183"/>
        <end position="202"/>
    </location>
</feature>
<keyword evidence="4" id="KW-1185">Reference proteome</keyword>
<proteinExistence type="predicted"/>
<dbReference type="AlphaFoldDB" id="A0A8K1FPV4"/>
<keyword evidence="2" id="KW-0812">Transmembrane</keyword>
<feature type="compositionally biased region" description="Basic and acidic residues" evidence="1">
    <location>
        <begin position="432"/>
        <end position="441"/>
    </location>
</feature>
<name>A0A8K1FPV4_PYTOL</name>
<keyword evidence="2" id="KW-0472">Membrane</keyword>
<reference evidence="3" key="1">
    <citation type="submission" date="2019-03" db="EMBL/GenBank/DDBJ databases">
        <title>Long read genome sequence of the mycoparasitic Pythium oligandrum ATCC 38472 isolated from sugarbeet rhizosphere.</title>
        <authorList>
            <person name="Gaulin E."/>
        </authorList>
    </citation>
    <scope>NUCLEOTIDE SEQUENCE</scope>
    <source>
        <strain evidence="3">ATCC 38472_TT</strain>
    </source>
</reference>
<evidence type="ECO:0000313" key="4">
    <source>
        <dbReference type="Proteomes" id="UP000794436"/>
    </source>
</evidence>
<gene>
    <name evidence="3" type="ORF">Poli38472_012408</name>
</gene>
<protein>
    <submittedName>
        <fullName evidence="3">Uncharacterized protein</fullName>
    </submittedName>
</protein>
<organism evidence="3 4">
    <name type="scientific">Pythium oligandrum</name>
    <name type="common">Mycoparasitic fungus</name>
    <dbReference type="NCBI Taxonomy" id="41045"/>
    <lineage>
        <taxon>Eukaryota</taxon>
        <taxon>Sar</taxon>
        <taxon>Stramenopiles</taxon>
        <taxon>Oomycota</taxon>
        <taxon>Peronosporomycetes</taxon>
        <taxon>Pythiales</taxon>
        <taxon>Pythiaceae</taxon>
        <taxon>Pythium</taxon>
    </lineage>
</organism>